<dbReference type="EMBL" id="BAAAPB010000001">
    <property type="protein sequence ID" value="GAA1956412.1"/>
    <property type="molecule type" value="Genomic_DNA"/>
</dbReference>
<dbReference type="SMART" id="SM00345">
    <property type="entry name" value="HTH_GNTR"/>
    <property type="match status" value="1"/>
</dbReference>
<dbReference type="PROSITE" id="PS50949">
    <property type="entry name" value="HTH_GNTR"/>
    <property type="match status" value="1"/>
</dbReference>
<evidence type="ECO:0000256" key="2">
    <source>
        <dbReference type="ARBA" id="ARBA00023125"/>
    </source>
</evidence>
<keyword evidence="6" id="KW-1185">Reference proteome</keyword>
<evidence type="ECO:0000313" key="6">
    <source>
        <dbReference type="Proteomes" id="UP001500571"/>
    </source>
</evidence>
<gene>
    <name evidence="5" type="ORF">GCM10009798_14700</name>
</gene>
<dbReference type="Proteomes" id="UP001500571">
    <property type="component" value="Unassembled WGS sequence"/>
</dbReference>
<dbReference type="SUPFAM" id="SSF46785">
    <property type="entry name" value="Winged helix' DNA-binding domain"/>
    <property type="match status" value="1"/>
</dbReference>
<dbReference type="SUPFAM" id="SSF48008">
    <property type="entry name" value="GntR ligand-binding domain-like"/>
    <property type="match status" value="1"/>
</dbReference>
<keyword evidence="1" id="KW-0805">Transcription regulation</keyword>
<organism evidence="5 6">
    <name type="scientific">Nocardioides panacihumi</name>
    <dbReference type="NCBI Taxonomy" id="400774"/>
    <lineage>
        <taxon>Bacteria</taxon>
        <taxon>Bacillati</taxon>
        <taxon>Actinomycetota</taxon>
        <taxon>Actinomycetes</taxon>
        <taxon>Propionibacteriales</taxon>
        <taxon>Nocardioidaceae</taxon>
        <taxon>Nocardioides</taxon>
    </lineage>
</organism>
<dbReference type="InterPro" id="IPR000524">
    <property type="entry name" value="Tscrpt_reg_HTH_GntR"/>
</dbReference>
<reference evidence="5 6" key="1">
    <citation type="journal article" date="2019" name="Int. J. Syst. Evol. Microbiol.">
        <title>The Global Catalogue of Microorganisms (GCM) 10K type strain sequencing project: providing services to taxonomists for standard genome sequencing and annotation.</title>
        <authorList>
            <consortium name="The Broad Institute Genomics Platform"/>
            <consortium name="The Broad Institute Genome Sequencing Center for Infectious Disease"/>
            <person name="Wu L."/>
            <person name="Ma J."/>
        </authorList>
    </citation>
    <scope>NUCLEOTIDE SEQUENCE [LARGE SCALE GENOMIC DNA]</scope>
    <source>
        <strain evidence="5 6">JCM 15309</strain>
    </source>
</reference>
<dbReference type="CDD" id="cd07377">
    <property type="entry name" value="WHTH_GntR"/>
    <property type="match status" value="1"/>
</dbReference>
<dbReference type="InterPro" id="IPR036390">
    <property type="entry name" value="WH_DNA-bd_sf"/>
</dbReference>
<dbReference type="PANTHER" id="PTHR43537">
    <property type="entry name" value="TRANSCRIPTIONAL REGULATOR, GNTR FAMILY"/>
    <property type="match status" value="1"/>
</dbReference>
<keyword evidence="3" id="KW-0804">Transcription</keyword>
<dbReference type="Gene3D" id="1.20.120.530">
    <property type="entry name" value="GntR ligand-binding domain-like"/>
    <property type="match status" value="1"/>
</dbReference>
<dbReference type="InterPro" id="IPR011711">
    <property type="entry name" value="GntR_C"/>
</dbReference>
<proteinExistence type="predicted"/>
<protein>
    <submittedName>
        <fullName evidence="5">GntR family transcriptional regulator</fullName>
    </submittedName>
</protein>
<dbReference type="Gene3D" id="1.10.10.10">
    <property type="entry name" value="Winged helix-like DNA-binding domain superfamily/Winged helix DNA-binding domain"/>
    <property type="match status" value="1"/>
</dbReference>
<name>A0ABN2QQ55_9ACTN</name>
<evidence type="ECO:0000313" key="5">
    <source>
        <dbReference type="EMBL" id="GAA1956412.1"/>
    </source>
</evidence>
<dbReference type="Pfam" id="PF00392">
    <property type="entry name" value="GntR"/>
    <property type="match status" value="1"/>
</dbReference>
<comment type="caution">
    <text evidence="5">The sequence shown here is derived from an EMBL/GenBank/DDBJ whole genome shotgun (WGS) entry which is preliminary data.</text>
</comment>
<keyword evidence="2" id="KW-0238">DNA-binding</keyword>
<dbReference type="RefSeq" id="WP_344043940.1">
    <property type="nucleotide sequence ID" value="NZ_BAAAPB010000001.1"/>
</dbReference>
<accession>A0ABN2QQ55</accession>
<sequence>MNGQPPTPARRATAQQIALQHIRELLASGHLKPDDRIRQEQLAAELGTSVIPVREALKTLEAEGQLRYAPHRGYQVTRLSLEELSETYLIRRLLEDEIVRIAAPLIDEELYAELDRLMDAMEAASAAGDTLAMIGANRDFHFAIFGAARHPRMEDLIRMLWQSTDAYRSVYYTDPHARVRVNHEHRSIVDALRSGDVDRAVLELDEHRGHAIAALTERLDD</sequence>
<dbReference type="Pfam" id="PF07729">
    <property type="entry name" value="FCD"/>
    <property type="match status" value="1"/>
</dbReference>
<evidence type="ECO:0000256" key="1">
    <source>
        <dbReference type="ARBA" id="ARBA00023015"/>
    </source>
</evidence>
<dbReference type="InterPro" id="IPR008920">
    <property type="entry name" value="TF_FadR/GntR_C"/>
</dbReference>
<evidence type="ECO:0000259" key="4">
    <source>
        <dbReference type="PROSITE" id="PS50949"/>
    </source>
</evidence>
<feature type="domain" description="HTH gntR-type" evidence="4">
    <location>
        <begin position="12"/>
        <end position="79"/>
    </location>
</feature>
<evidence type="ECO:0000256" key="3">
    <source>
        <dbReference type="ARBA" id="ARBA00023163"/>
    </source>
</evidence>
<dbReference type="InterPro" id="IPR036388">
    <property type="entry name" value="WH-like_DNA-bd_sf"/>
</dbReference>
<dbReference type="PANTHER" id="PTHR43537:SF41">
    <property type="entry name" value="TRANSCRIPTIONAL REGULATORY PROTEIN"/>
    <property type="match status" value="1"/>
</dbReference>
<dbReference type="SMART" id="SM00895">
    <property type="entry name" value="FCD"/>
    <property type="match status" value="1"/>
</dbReference>